<dbReference type="Proteomes" id="UP000223596">
    <property type="component" value="Unassembled WGS sequence"/>
</dbReference>
<dbReference type="RefSeq" id="WP_003515789.1">
    <property type="nucleotide sequence ID" value="NZ_CP013828.1"/>
</dbReference>
<dbReference type="SUPFAM" id="SSF55383">
    <property type="entry name" value="Copper amine oxidase, domain N"/>
    <property type="match status" value="1"/>
</dbReference>
<sequence length="324" mass="36437">MSEKIAKILTVVLIVTCLLSLPISAVELPIRVVVNGTNINFPDAEPFIDENSRTQVPVRFVGEALGADVSWDGSTKKVTITLNERKVVLQIGNKNYEVNGQQKQMDTVALLKESRTFVPVRFVSEALGATVKWDANVRTVYIDMDGDVVPSPEPTGGTVKYYDGIAFNDATDVDPYGRMKVEKLKEFLLKLADQLRFVKENGKYYIECTYPEIPDGYEWGLGITIFNKDGTYTTYSPVGRNPKWLIPSEGSFKKEASDIANINKVKLINIVISLDHPKNESLGILNIVYYMDKSEMRAKFVPESGTIPSENYSETFDFNKMFQW</sequence>
<comment type="caution">
    <text evidence="2">The sequence shown here is derived from an EMBL/GenBank/DDBJ whole genome shotgun (WGS) entry which is preliminary data.</text>
</comment>
<protein>
    <submittedName>
        <fullName evidence="2">Copper amine oxidase-like protein</fullName>
    </submittedName>
</protein>
<evidence type="ECO:0000313" key="2">
    <source>
        <dbReference type="EMBL" id="PFH03792.1"/>
    </source>
</evidence>
<dbReference type="InterPro" id="IPR012854">
    <property type="entry name" value="Cu_amine_oxidase-like_N"/>
</dbReference>
<dbReference type="Gene3D" id="3.30.457.10">
    <property type="entry name" value="Copper amine oxidase-like, N-terminal domain"/>
    <property type="match status" value="1"/>
</dbReference>
<dbReference type="InterPro" id="IPR036582">
    <property type="entry name" value="Mao_N_sf"/>
</dbReference>
<evidence type="ECO:0000259" key="1">
    <source>
        <dbReference type="Pfam" id="PF07833"/>
    </source>
</evidence>
<dbReference type="EMBL" id="PDBW01000001">
    <property type="protein sequence ID" value="PFH03792.1"/>
    <property type="molecule type" value="Genomic_DNA"/>
</dbReference>
<feature type="domain" description="Copper amine oxidase-like N-terminal" evidence="1">
    <location>
        <begin position="33"/>
        <end position="142"/>
    </location>
</feature>
<accession>A0AB36TIQ5</accession>
<dbReference type="AlphaFoldDB" id="A0AB36TIQ5"/>
<proteinExistence type="predicted"/>
<evidence type="ECO:0000313" key="3">
    <source>
        <dbReference type="Proteomes" id="UP000223596"/>
    </source>
</evidence>
<name>A0AB36TIQ5_ACETH</name>
<organism evidence="2 3">
    <name type="scientific">Acetivibrio thermocellus AD2</name>
    <dbReference type="NCBI Taxonomy" id="1138384"/>
    <lineage>
        <taxon>Bacteria</taxon>
        <taxon>Bacillati</taxon>
        <taxon>Bacillota</taxon>
        <taxon>Clostridia</taxon>
        <taxon>Eubacteriales</taxon>
        <taxon>Oscillospiraceae</taxon>
        <taxon>Acetivibrio</taxon>
    </lineage>
</organism>
<reference evidence="2 3" key="1">
    <citation type="submission" date="2017-09" db="EMBL/GenBank/DDBJ databases">
        <title>Evaluation of Pacific Biosciences Sequencing Technology to Finishing C. thermocellum Genome Sequences.</title>
        <authorList>
            <person name="Brown S."/>
        </authorList>
    </citation>
    <scope>NUCLEOTIDE SEQUENCE [LARGE SCALE GENOMIC DNA]</scope>
    <source>
        <strain evidence="2 3">AD2</strain>
    </source>
</reference>
<dbReference type="Pfam" id="PF07833">
    <property type="entry name" value="Cu_amine_oxidN1"/>
    <property type="match status" value="1"/>
</dbReference>
<gene>
    <name evidence="2" type="ORF">M972_112606</name>
</gene>